<evidence type="ECO:0000256" key="6">
    <source>
        <dbReference type="ARBA" id="ARBA00032587"/>
    </source>
</evidence>
<gene>
    <name evidence="10" type="ORF">BCV70DRAFT_231628</name>
</gene>
<dbReference type="InterPro" id="IPR027267">
    <property type="entry name" value="AH/BAR_dom_sf"/>
</dbReference>
<feature type="compositionally biased region" description="Polar residues" evidence="7">
    <location>
        <begin position="319"/>
        <end position="338"/>
    </location>
</feature>
<feature type="compositionally biased region" description="Low complexity" evidence="7">
    <location>
        <begin position="510"/>
        <end position="534"/>
    </location>
</feature>
<feature type="chain" id="PRO_5016381046" description="Dynamin-binding protein" evidence="8">
    <location>
        <begin position="21"/>
        <end position="1943"/>
    </location>
</feature>
<evidence type="ECO:0000313" key="11">
    <source>
        <dbReference type="Proteomes" id="UP000246740"/>
    </source>
</evidence>
<dbReference type="PROSITE" id="PS00741">
    <property type="entry name" value="DH_1"/>
    <property type="match status" value="1"/>
</dbReference>
<feature type="compositionally biased region" description="Polar residues" evidence="7">
    <location>
        <begin position="617"/>
        <end position="629"/>
    </location>
</feature>
<dbReference type="SMART" id="SM00325">
    <property type="entry name" value="RhoGEF"/>
    <property type="match status" value="1"/>
</dbReference>
<organism evidence="10 11">
    <name type="scientific">Testicularia cyperi</name>
    <dbReference type="NCBI Taxonomy" id="1882483"/>
    <lineage>
        <taxon>Eukaryota</taxon>
        <taxon>Fungi</taxon>
        <taxon>Dikarya</taxon>
        <taxon>Basidiomycota</taxon>
        <taxon>Ustilaginomycotina</taxon>
        <taxon>Ustilaginomycetes</taxon>
        <taxon>Ustilaginales</taxon>
        <taxon>Anthracoideaceae</taxon>
        <taxon>Testicularia</taxon>
    </lineage>
</organism>
<feature type="domain" description="DH" evidence="9">
    <location>
        <begin position="1093"/>
        <end position="1493"/>
    </location>
</feature>
<keyword evidence="11" id="KW-1185">Reference proteome</keyword>
<feature type="compositionally biased region" description="Polar residues" evidence="7">
    <location>
        <begin position="692"/>
        <end position="701"/>
    </location>
</feature>
<dbReference type="InParanoid" id="A0A317XNR4"/>
<dbReference type="InterPro" id="IPR000219">
    <property type="entry name" value="DH_dom"/>
</dbReference>
<proteinExistence type="predicted"/>
<dbReference type="Gene3D" id="1.20.1270.60">
    <property type="entry name" value="Arfaptin homology (AH) domain/BAR domain"/>
    <property type="match status" value="1"/>
</dbReference>
<dbReference type="InterPro" id="IPR035899">
    <property type="entry name" value="DBL_dom_sf"/>
</dbReference>
<feature type="signal peptide" evidence="8">
    <location>
        <begin position="1"/>
        <end position="20"/>
    </location>
</feature>
<feature type="region of interest" description="Disordered" evidence="7">
    <location>
        <begin position="461"/>
        <end position="541"/>
    </location>
</feature>
<reference evidence="10 11" key="1">
    <citation type="journal article" date="2018" name="Mol. Biol. Evol.">
        <title>Broad Genomic Sampling Reveals a Smut Pathogenic Ancestry of the Fungal Clade Ustilaginomycotina.</title>
        <authorList>
            <person name="Kijpornyongpan T."/>
            <person name="Mondo S.J."/>
            <person name="Barry K."/>
            <person name="Sandor L."/>
            <person name="Lee J."/>
            <person name="Lipzen A."/>
            <person name="Pangilinan J."/>
            <person name="LaButti K."/>
            <person name="Hainaut M."/>
            <person name="Henrissat B."/>
            <person name="Grigoriev I.V."/>
            <person name="Spatafora J.W."/>
            <person name="Aime M.C."/>
        </authorList>
    </citation>
    <scope>NUCLEOTIDE SEQUENCE [LARGE SCALE GENOMIC DNA]</scope>
    <source>
        <strain evidence="10 11">MCA 3645</strain>
    </source>
</reference>
<dbReference type="InterPro" id="IPR004148">
    <property type="entry name" value="BAR_dom"/>
</dbReference>
<dbReference type="PROSITE" id="PS50010">
    <property type="entry name" value="DH_2"/>
    <property type="match status" value="1"/>
</dbReference>
<feature type="region of interest" description="Disordered" evidence="7">
    <location>
        <begin position="692"/>
        <end position="752"/>
    </location>
</feature>
<dbReference type="EMBL" id="KZ819193">
    <property type="protein sequence ID" value="PWY99916.1"/>
    <property type="molecule type" value="Genomic_DNA"/>
</dbReference>
<dbReference type="OrthoDB" id="10256089at2759"/>
<feature type="region of interest" description="Disordered" evidence="7">
    <location>
        <begin position="1820"/>
        <end position="1841"/>
    </location>
</feature>
<dbReference type="Pfam" id="PF03114">
    <property type="entry name" value="BAR"/>
    <property type="match status" value="1"/>
</dbReference>
<feature type="compositionally biased region" description="Polar residues" evidence="7">
    <location>
        <begin position="217"/>
        <end position="232"/>
    </location>
</feature>
<dbReference type="GO" id="GO:0005085">
    <property type="term" value="F:guanyl-nucleotide exchange factor activity"/>
    <property type="evidence" value="ECO:0007669"/>
    <property type="project" value="UniProtKB-KW"/>
</dbReference>
<dbReference type="STRING" id="1882483.A0A317XNR4"/>
<evidence type="ECO:0000256" key="2">
    <source>
        <dbReference type="ARBA" id="ARBA00004348"/>
    </source>
</evidence>
<dbReference type="SUPFAM" id="SSF48065">
    <property type="entry name" value="DBL homology domain (DH-domain)"/>
    <property type="match status" value="1"/>
</dbReference>
<feature type="region of interest" description="Disordered" evidence="7">
    <location>
        <begin position="555"/>
        <end position="644"/>
    </location>
</feature>
<evidence type="ECO:0000256" key="8">
    <source>
        <dbReference type="SAM" id="SignalP"/>
    </source>
</evidence>
<dbReference type="SUPFAM" id="SSF103657">
    <property type="entry name" value="BAR/IMD domain-like"/>
    <property type="match status" value="1"/>
</dbReference>
<dbReference type="FunFam" id="1.20.900.10:FF:000084">
    <property type="entry name" value="Kalirin RhoGEF kinase a"/>
    <property type="match status" value="1"/>
</dbReference>
<dbReference type="CDD" id="cd00160">
    <property type="entry name" value="RhoGEF"/>
    <property type="match status" value="1"/>
</dbReference>
<feature type="compositionally biased region" description="Low complexity" evidence="7">
    <location>
        <begin position="1212"/>
        <end position="1260"/>
    </location>
</feature>
<keyword evidence="5" id="KW-0965">Cell junction</keyword>
<feature type="compositionally biased region" description="Low complexity" evidence="7">
    <location>
        <begin position="191"/>
        <end position="203"/>
    </location>
</feature>
<dbReference type="GO" id="GO:0031991">
    <property type="term" value="P:regulation of actomyosin contractile ring contraction"/>
    <property type="evidence" value="ECO:0007669"/>
    <property type="project" value="TreeGrafter"/>
</dbReference>
<dbReference type="GO" id="GO:0005795">
    <property type="term" value="C:Golgi stack"/>
    <property type="evidence" value="ECO:0007669"/>
    <property type="project" value="UniProtKB-SubCell"/>
</dbReference>
<feature type="region of interest" description="Disordered" evidence="7">
    <location>
        <begin position="808"/>
        <end position="856"/>
    </location>
</feature>
<feature type="compositionally biased region" description="Low complexity" evidence="7">
    <location>
        <begin position="1821"/>
        <end position="1839"/>
    </location>
</feature>
<dbReference type="GO" id="GO:0032955">
    <property type="term" value="P:regulation of division septum assembly"/>
    <property type="evidence" value="ECO:0007669"/>
    <property type="project" value="TreeGrafter"/>
</dbReference>
<feature type="region of interest" description="Disordered" evidence="7">
    <location>
        <begin position="1149"/>
        <end position="1181"/>
    </location>
</feature>
<feature type="compositionally biased region" description="Low complexity" evidence="7">
    <location>
        <begin position="155"/>
        <end position="171"/>
    </location>
</feature>
<evidence type="ECO:0000256" key="4">
    <source>
        <dbReference type="ARBA" id="ARBA00022658"/>
    </source>
</evidence>
<accession>A0A317XNR4</accession>
<dbReference type="PANTHER" id="PTHR22834">
    <property type="entry name" value="NUCLEAR FUSION PROTEIN FUS2"/>
    <property type="match status" value="1"/>
</dbReference>
<dbReference type="Gene3D" id="1.20.900.10">
    <property type="entry name" value="Dbl homology (DH) domain"/>
    <property type="match status" value="2"/>
</dbReference>
<feature type="compositionally biased region" description="Low complexity" evidence="7">
    <location>
        <begin position="276"/>
        <end position="297"/>
    </location>
</feature>
<dbReference type="InterPro" id="IPR051492">
    <property type="entry name" value="Dynamin-Rho_GEF"/>
</dbReference>
<dbReference type="GO" id="GO:0035556">
    <property type="term" value="P:intracellular signal transduction"/>
    <property type="evidence" value="ECO:0007669"/>
    <property type="project" value="InterPro"/>
</dbReference>
<feature type="region of interest" description="Disordered" evidence="7">
    <location>
        <begin position="989"/>
        <end position="1042"/>
    </location>
</feature>
<evidence type="ECO:0000256" key="5">
    <source>
        <dbReference type="ARBA" id="ARBA00022949"/>
    </source>
</evidence>
<evidence type="ECO:0000259" key="9">
    <source>
        <dbReference type="PROSITE" id="PS50010"/>
    </source>
</evidence>
<feature type="region of interest" description="Disordered" evidence="7">
    <location>
        <begin position="1194"/>
        <end position="1262"/>
    </location>
</feature>
<feature type="compositionally biased region" description="Low complexity" evidence="7">
    <location>
        <begin position="382"/>
        <end position="404"/>
    </location>
</feature>
<evidence type="ECO:0000256" key="7">
    <source>
        <dbReference type="SAM" id="MobiDB-lite"/>
    </source>
</evidence>
<dbReference type="InterPro" id="IPR001331">
    <property type="entry name" value="GDS_CDC24_CS"/>
</dbReference>
<keyword evidence="4" id="KW-0344">Guanine-nucleotide releasing factor</keyword>
<evidence type="ECO:0000313" key="10">
    <source>
        <dbReference type="EMBL" id="PWY99916.1"/>
    </source>
</evidence>
<feature type="region of interest" description="Disordered" evidence="7">
    <location>
        <begin position="382"/>
        <end position="440"/>
    </location>
</feature>
<keyword evidence="8" id="KW-0732">Signal</keyword>
<evidence type="ECO:0000256" key="3">
    <source>
        <dbReference type="ARBA" id="ARBA00018186"/>
    </source>
</evidence>
<dbReference type="Proteomes" id="UP000246740">
    <property type="component" value="Unassembled WGS sequence"/>
</dbReference>
<protein>
    <recommendedName>
        <fullName evidence="3">Dynamin-binding protein</fullName>
    </recommendedName>
    <alternativeName>
        <fullName evidence="6">Scaffold protein Tuba</fullName>
    </alternativeName>
</protein>
<feature type="region of interest" description="Disordered" evidence="7">
    <location>
        <begin position="153"/>
        <end position="361"/>
    </location>
</feature>
<feature type="compositionally biased region" description="Low complexity" evidence="7">
    <location>
        <begin position="467"/>
        <end position="478"/>
    </location>
</feature>
<sequence length="1943" mass="205609">MPDLALTTAVLCSCWCCTAALLPAPTTSAERRPPSLLGSRYVHELHTYGTVFQLCRVPAKGSATLSRTTALAVQTPPDHHPIGVLSICDLFWVHSSTVSSFSSQLLAELLLLAPYRQISLSMSHRPAPLALNQNRATSANLERSKVQRLIGQIESTPSGPASSSSRSVVPPKLASSRSNSAISGPSVDAMAGASRARSRSSVSMENSATSKDRHHSANVTPGTSPAASPTYRTHSRRPSDTLQDGAGGHGHGKGSKLASVPSKVSLRTRLFGLKGSKASSPSSSSLESSKETPSPKSGFFPPSIYSTSSQSDVGHVHSANGTASDPSKVSPNLETGSTHSRDNEHDPDDTQGARKSSASSSLLRKTIRFKDKSAFLRSHSSASSLTLDAPSSPTTAAPVPVSPVDSGTGFRPSPYKQISGRRGLQYHESESPSAAGESMHAVDTYAPTDAECVSGTELAAPSNAFGSVSSSRLSTERSNTGSPTEALPLTRSISERPLALRTELEKRKSTSSIYSVGSSGTTSNSRSFMTRSSSLHGHGYGPSTASKLAMLAGESPLLPSSPMTPAIGHSPNLSRRPRSGSGTVGYAPHIQPRTTSSPASSPLPRAGRAPDSRSPHLGQSNSLLRSTVRSARPKTADSSHGYSNSLSSLRDILMVANAISEEGAVYSSPDSASSPRFRQGIMHAVAHETIQTTSGIQSLASTDAGRPGLPPKNPLRNRRPTAMLQSASPPAVQQPVGNEQSGSIDLPAPPVGRHANAEWQSYDARLQVTPSSSSCSMAEYGTPMSDAASLTSVEPPHDYFRSAAITRGEDSDGKPAMSSPPPPAPLPKGLSASASQSHTRHERPLTAGSVASNGLGLRRERAASDGTLSIAHVPSPTDLSSGVPLPQSGFTTGMAVARANGRDTGKDAGIGAGSKFLAFARDFGQRDGDNDGTSTFRLGRKSKSKKGEALRPVIRRVYDTPPDAGVDAHGNEAQRMLEDARRLHVNMPEPISTAASPAKLSRSASYARLGSAQDTPRPPPSGPTRQTSVGLTRSSSSSGSVLHEVISPASSTTTPNMPAFGSPFLGRSPNPAMKSTWSIPQDDLDADKKRLVKRWFILRELLETERSYASDLAVARDIYLAKAKLKAGIVFPLSPLSVRSASAFSQLTNPEASPFSRSSQPSLQRAVPSGPASLAGHRASPGAIPRTLFRHASAETNPHHPRNSPAAVNGHPPSSASLNSSNPSNRSSTYTVSSQHSSQTSDTGHLLGPLAPGLPGTPHLSVDSAPGPLASFSARASAASSNLAISPLSSGLGTPVASTPSASVAGFNFASDASVISTPDAPLSASDVRIIFAQLEASAALADEMVAVLEVAVGHICSGTAEEAREMLAGGLIQEELETDKVGQAFLKLMPRIEQVYTAYCSRHQASMTRLQELASTQPRVAAFLNECTLAARSYTNAWDLASLLIKPVQRVLKYPLLLDQILSATSDRHPDAHNLRAACGEIQKVADHINEVKKRKDLVEQIVSGKSAKRTTSQRVQHGTTKKLLRRQEKVKHLVLGATEDIMGEEVQYKALIVQFRNLDRGVASFGRRCLAWSQEVRDVYLTQLRLAQRWRKTYMLDRPDSHPEASIRLGAYVSLLVNSVLGDYWEQMDSEIRNGLIPAIQRIESMFVYPRTVIAKRDDRELDYTRFRAESGKNGQIKSVDKKVVESSAAFVALHSQLMDEIPQFNYGVQTLLDICIESLSRTQATFYLRVHKAMMQYRVQYDRIDEAQRAAAEADGSLSADVDTGHPDLGSQIAALTAARPEELAEPPLPTLDAFATPPLGSTATGEFPSQSERLLGSPAQISPAPASPLAVSSAPRGNRSPGGLIGLLRSVGSNSALVGTLSRKGSQTADTMYMSASHSDSDPPTPISKDTPLMSMQEAANASLAGHSVSSEEAPTLPVFSFNSGLFAQPGNEFLSQQN</sequence>
<comment type="subcellular location">
    <subcellularLocation>
        <location evidence="1">Cell junction</location>
    </subcellularLocation>
    <subcellularLocation>
        <location evidence="2">Golgi apparatus</location>
        <location evidence="2">Golgi stack</location>
    </subcellularLocation>
</comment>
<feature type="compositionally biased region" description="Low complexity" evidence="7">
    <location>
        <begin position="1027"/>
        <end position="1042"/>
    </location>
</feature>
<dbReference type="PANTHER" id="PTHR22834:SF20">
    <property type="entry name" value="SH3 DOMAIN-CONTAINING PROTEIN"/>
    <property type="match status" value="1"/>
</dbReference>
<name>A0A317XNR4_9BASI</name>
<dbReference type="Pfam" id="PF00621">
    <property type="entry name" value="RhoGEF"/>
    <property type="match status" value="1"/>
</dbReference>
<evidence type="ECO:0000256" key="1">
    <source>
        <dbReference type="ARBA" id="ARBA00004282"/>
    </source>
</evidence>
<feature type="compositionally biased region" description="Polar residues" evidence="7">
    <location>
        <begin position="1149"/>
        <end position="1163"/>
    </location>
</feature>